<name>A0A8J7MEV5_9BACT</name>
<evidence type="ECO:0000313" key="2">
    <source>
        <dbReference type="EMBL" id="MBK1791386.1"/>
    </source>
</evidence>
<evidence type="ECO:0000313" key="3">
    <source>
        <dbReference type="Proteomes" id="UP000624703"/>
    </source>
</evidence>
<feature type="region of interest" description="Disordered" evidence="1">
    <location>
        <begin position="86"/>
        <end position="128"/>
    </location>
</feature>
<dbReference type="AlphaFoldDB" id="A0A8J7MEV5"/>
<comment type="caution">
    <text evidence="2">The sequence shown here is derived from an EMBL/GenBank/DDBJ whole genome shotgun (WGS) entry which is preliminary data.</text>
</comment>
<evidence type="ECO:0000256" key="1">
    <source>
        <dbReference type="SAM" id="MobiDB-lite"/>
    </source>
</evidence>
<dbReference type="Pfam" id="PF11325">
    <property type="entry name" value="DUF3127"/>
    <property type="match status" value="1"/>
</dbReference>
<dbReference type="InterPro" id="IPR021474">
    <property type="entry name" value="DUF3127"/>
</dbReference>
<organism evidence="2 3">
    <name type="scientific">Persicirhabdus sediminis</name>
    <dbReference type="NCBI Taxonomy" id="454144"/>
    <lineage>
        <taxon>Bacteria</taxon>
        <taxon>Pseudomonadati</taxon>
        <taxon>Verrucomicrobiota</taxon>
        <taxon>Verrucomicrobiia</taxon>
        <taxon>Verrucomicrobiales</taxon>
        <taxon>Verrucomicrobiaceae</taxon>
        <taxon>Persicirhabdus</taxon>
    </lineage>
</organism>
<sequence>MYEARGKIKLISDLQTFNRGFTKREFVITTEDSKYPQDIKFETARDKTALLDNLQVGQEVSVSFDIRGNEYNGKYYVNLNAWKIQAGGQQQQQQQAPANNFGSEPSFVEDNSFGEPSVEDLRGDEPPF</sequence>
<dbReference type="EMBL" id="JAENIM010000039">
    <property type="protein sequence ID" value="MBK1791386.1"/>
    <property type="molecule type" value="Genomic_DNA"/>
</dbReference>
<keyword evidence="3" id="KW-1185">Reference proteome</keyword>
<feature type="compositionally biased region" description="Basic and acidic residues" evidence="1">
    <location>
        <begin position="119"/>
        <end position="128"/>
    </location>
</feature>
<gene>
    <name evidence="2" type="ORF">JIN82_09510</name>
</gene>
<dbReference type="Proteomes" id="UP000624703">
    <property type="component" value="Unassembled WGS sequence"/>
</dbReference>
<reference evidence="2" key="1">
    <citation type="submission" date="2021-01" db="EMBL/GenBank/DDBJ databases">
        <title>Modified the classification status of verrucomicrobia.</title>
        <authorList>
            <person name="Feng X."/>
        </authorList>
    </citation>
    <scope>NUCLEOTIDE SEQUENCE</scope>
    <source>
        <strain evidence="2">_KCTC 22039</strain>
    </source>
</reference>
<proteinExistence type="predicted"/>
<accession>A0A8J7MEV5</accession>
<protein>
    <submittedName>
        <fullName evidence="2">DUF3127 domain-containing protein</fullName>
    </submittedName>
</protein>
<feature type="compositionally biased region" description="Low complexity" evidence="1">
    <location>
        <begin position="86"/>
        <end position="96"/>
    </location>
</feature>